<feature type="compositionally biased region" description="Acidic residues" evidence="1">
    <location>
        <begin position="222"/>
        <end position="239"/>
    </location>
</feature>
<reference evidence="2 3" key="1">
    <citation type="journal article" date="2019" name="Sci. Rep.">
        <title>Nanopore sequencing improves the draft genome of the human pathogenic amoeba Naegleria fowleri.</title>
        <authorList>
            <person name="Liechti N."/>
            <person name="Schurch N."/>
            <person name="Bruggmann R."/>
            <person name="Wittwer M."/>
        </authorList>
    </citation>
    <scope>NUCLEOTIDE SEQUENCE [LARGE SCALE GENOMIC DNA]</scope>
    <source>
        <strain evidence="2 3">ATCC 30894</strain>
    </source>
</reference>
<dbReference type="OMA" id="NCQTINE"/>
<dbReference type="RefSeq" id="XP_044559477.1">
    <property type="nucleotide sequence ID" value="XM_044709851.1"/>
</dbReference>
<evidence type="ECO:0008006" key="4">
    <source>
        <dbReference type="Google" id="ProtNLM"/>
    </source>
</evidence>
<comment type="caution">
    <text evidence="2">The sequence shown here is derived from an EMBL/GenBank/DDBJ whole genome shotgun (WGS) entry which is preliminary data.</text>
</comment>
<dbReference type="VEuPathDB" id="AmoebaDB:NF0020890"/>
<evidence type="ECO:0000313" key="3">
    <source>
        <dbReference type="Proteomes" id="UP000444721"/>
    </source>
</evidence>
<proteinExistence type="predicted"/>
<gene>
    <name evidence="2" type="ORF">FDP41_006238</name>
</gene>
<dbReference type="Proteomes" id="UP000444721">
    <property type="component" value="Unassembled WGS sequence"/>
</dbReference>
<feature type="compositionally biased region" description="Basic and acidic residues" evidence="1">
    <location>
        <begin position="182"/>
        <end position="195"/>
    </location>
</feature>
<dbReference type="OrthoDB" id="10261658at2759"/>
<keyword evidence="3" id="KW-1185">Reference proteome</keyword>
<dbReference type="VEuPathDB" id="AmoebaDB:FDP41_006238"/>
<organism evidence="2 3">
    <name type="scientific">Naegleria fowleri</name>
    <name type="common">Brain eating amoeba</name>
    <dbReference type="NCBI Taxonomy" id="5763"/>
    <lineage>
        <taxon>Eukaryota</taxon>
        <taxon>Discoba</taxon>
        <taxon>Heterolobosea</taxon>
        <taxon>Tetramitia</taxon>
        <taxon>Eutetramitia</taxon>
        <taxon>Vahlkampfiidae</taxon>
        <taxon>Naegleria</taxon>
    </lineage>
</organism>
<evidence type="ECO:0000256" key="1">
    <source>
        <dbReference type="SAM" id="MobiDB-lite"/>
    </source>
</evidence>
<dbReference type="AlphaFoldDB" id="A0A6A5BL35"/>
<protein>
    <recommendedName>
        <fullName evidence="4">Protein phosphatase inhibitor 2</fullName>
    </recommendedName>
</protein>
<feature type="compositionally biased region" description="Polar residues" evidence="1">
    <location>
        <begin position="128"/>
        <end position="139"/>
    </location>
</feature>
<dbReference type="GeneID" id="68113456"/>
<dbReference type="EMBL" id="VFQX01000051">
    <property type="protein sequence ID" value="KAF0974764.1"/>
    <property type="molecule type" value="Genomic_DNA"/>
</dbReference>
<accession>A0A6A5BL35</accession>
<name>A0A6A5BL35_NAEFO</name>
<feature type="region of interest" description="Disordered" evidence="1">
    <location>
        <begin position="172"/>
        <end position="239"/>
    </location>
</feature>
<dbReference type="VEuPathDB" id="AmoebaDB:NfTy_077240"/>
<sequence length="239" mass="27936">MSSSSSGSEKKKSTKGILKKYKENKKSQISIHFDERNLLENEEIKKIIKENCTTINEAKTPFRYAQDSDSEGEYDPHIPRLMSPMEHMDRITSALERKLAHPSSSTTTASDDQMVDEEALNDRKENNFEQPHTTSSLSHSIPISKHVHISDDEMFVDEFQHSPSKHIGFSLEKDYSQFNTNERPEGDHEHESPEFKRKRKEHYNEYIVMKKMKERNRKYFENGEESDEESSSDDDENEQ</sequence>
<evidence type="ECO:0000313" key="2">
    <source>
        <dbReference type="EMBL" id="KAF0974764.1"/>
    </source>
</evidence>
<feature type="region of interest" description="Disordered" evidence="1">
    <location>
        <begin position="94"/>
        <end position="139"/>
    </location>
</feature>
<feature type="compositionally biased region" description="Polar residues" evidence="1">
    <location>
        <begin position="102"/>
        <end position="111"/>
    </location>
</feature>